<dbReference type="RefSeq" id="XP_004179534.1">
    <property type="nucleotide sequence ID" value="XM_004179486.1"/>
</dbReference>
<proteinExistence type="predicted"/>
<gene>
    <name evidence="2" type="primary">TBLA0C02030</name>
    <name evidence="2" type="ORF">TBLA_0C02030</name>
</gene>
<dbReference type="HOGENOM" id="CLU_681819_0_0_1"/>
<dbReference type="KEGG" id="tbl:TBLA_0C02030"/>
<keyword evidence="3" id="KW-1185">Reference proteome</keyword>
<organism evidence="2 3">
    <name type="scientific">Henningerozyma blattae (strain ATCC 34711 / CBS 6284 / DSM 70876 / NBRC 10599 / NRRL Y-10934 / UCD 77-7)</name>
    <name type="common">Yeast</name>
    <name type="synonym">Tetrapisispora blattae</name>
    <dbReference type="NCBI Taxonomy" id="1071380"/>
    <lineage>
        <taxon>Eukaryota</taxon>
        <taxon>Fungi</taxon>
        <taxon>Dikarya</taxon>
        <taxon>Ascomycota</taxon>
        <taxon>Saccharomycotina</taxon>
        <taxon>Saccharomycetes</taxon>
        <taxon>Saccharomycetales</taxon>
        <taxon>Saccharomycetaceae</taxon>
        <taxon>Henningerozyma</taxon>
    </lineage>
</organism>
<name>I2H0W3_HENB6</name>
<sequence>MRYTYPWHRCCKRYITFNLVKCKQQHSTRISRINSNTDTNSKSNDISDSQKNKRLQETLRYLAKNSSKSVSFSDLVRGSIKDTSTDNNYQHTNVSNNHIENILSLYNTNTLDGKNNHTRNTQTDHRFDSYYNELLNNLKKIVVPTNTTTSIKSNTNNNAIADHLISYKENVNWNFIRKSILNNKSISMEDFQSYIKLINSKDSHLNKRIITKLSIIFYYGIKDLSIYNDYHENWLFYYPYLEPAFKRLVLRDFLLFNKDNKANLWSLLGSNSRIFLNTSSDYILLYQTFYSFANRLPLPIDPISLTKNQSLFIETLKLASEFQPLNHVLSDISKLSVKYKLHSNVSNGFAIDDYHFISSLKTLLEKNDKHILMTSSPNYLELKSKIVQHYELIKNTVYKKFTSL</sequence>
<dbReference type="FunCoup" id="I2H0W3">
    <property type="interactions" value="35"/>
</dbReference>
<evidence type="ECO:0000313" key="2">
    <source>
        <dbReference type="EMBL" id="CCH60015.1"/>
    </source>
</evidence>
<feature type="compositionally biased region" description="Low complexity" evidence="1">
    <location>
        <begin position="33"/>
        <end position="47"/>
    </location>
</feature>
<dbReference type="OrthoDB" id="4051837at2759"/>
<dbReference type="Proteomes" id="UP000002866">
    <property type="component" value="Chromosome 3"/>
</dbReference>
<accession>I2H0W3</accession>
<evidence type="ECO:0000256" key="1">
    <source>
        <dbReference type="SAM" id="MobiDB-lite"/>
    </source>
</evidence>
<dbReference type="GeneID" id="14494995"/>
<dbReference type="InParanoid" id="I2H0W3"/>
<evidence type="ECO:0000313" key="3">
    <source>
        <dbReference type="Proteomes" id="UP000002866"/>
    </source>
</evidence>
<reference evidence="2 3" key="1">
    <citation type="journal article" date="2011" name="Proc. Natl. Acad. Sci. U.S.A.">
        <title>Evolutionary erosion of yeast sex chromosomes by mating-type switching accidents.</title>
        <authorList>
            <person name="Gordon J.L."/>
            <person name="Armisen D."/>
            <person name="Proux-Wera E."/>
            <person name="Oheigeartaigh S.S."/>
            <person name="Byrne K.P."/>
            <person name="Wolfe K.H."/>
        </authorList>
    </citation>
    <scope>NUCLEOTIDE SEQUENCE [LARGE SCALE GENOMIC DNA]</scope>
    <source>
        <strain evidence="3">ATCC 34711 / CBS 6284 / DSM 70876 / NBRC 10599 / NRRL Y-10934 / UCD 77-7</strain>
    </source>
</reference>
<protein>
    <submittedName>
        <fullName evidence="2">Uncharacterized protein</fullName>
    </submittedName>
</protein>
<feature type="region of interest" description="Disordered" evidence="1">
    <location>
        <begin position="29"/>
        <end position="52"/>
    </location>
</feature>
<dbReference type="AlphaFoldDB" id="I2H0W3"/>
<dbReference type="EMBL" id="HE806318">
    <property type="protein sequence ID" value="CCH60015.1"/>
    <property type="molecule type" value="Genomic_DNA"/>
</dbReference>